<organism evidence="2 3">
    <name type="scientific">Puccinia coronata f. sp. avenae</name>
    <dbReference type="NCBI Taxonomy" id="200324"/>
    <lineage>
        <taxon>Eukaryota</taxon>
        <taxon>Fungi</taxon>
        <taxon>Dikarya</taxon>
        <taxon>Basidiomycota</taxon>
        <taxon>Pucciniomycotina</taxon>
        <taxon>Pucciniomycetes</taxon>
        <taxon>Pucciniales</taxon>
        <taxon>Pucciniaceae</taxon>
        <taxon>Puccinia</taxon>
    </lineage>
</organism>
<dbReference type="EMBL" id="PGCI01000751">
    <property type="protein sequence ID" value="PLW17439.1"/>
    <property type="molecule type" value="Genomic_DNA"/>
</dbReference>
<feature type="compositionally biased region" description="Polar residues" evidence="1">
    <location>
        <begin position="82"/>
        <end position="97"/>
    </location>
</feature>
<evidence type="ECO:0000313" key="2">
    <source>
        <dbReference type="EMBL" id="PLW17439.1"/>
    </source>
</evidence>
<feature type="compositionally biased region" description="Low complexity" evidence="1">
    <location>
        <begin position="20"/>
        <end position="34"/>
    </location>
</feature>
<protein>
    <submittedName>
        <fullName evidence="2">Uncharacterized protein</fullName>
    </submittedName>
</protein>
<dbReference type="AlphaFoldDB" id="A0A2N5SW27"/>
<comment type="caution">
    <text evidence="2">The sequence shown here is derived from an EMBL/GenBank/DDBJ whole genome shotgun (WGS) entry which is preliminary data.</text>
</comment>
<gene>
    <name evidence="2" type="ORF">PCASD_16365</name>
</gene>
<reference evidence="2 3" key="1">
    <citation type="submission" date="2017-11" db="EMBL/GenBank/DDBJ databases">
        <title>De novo assembly and phasing of dikaryotic genomes from two isolates of Puccinia coronata f. sp. avenae, the causal agent of oat crown rust.</title>
        <authorList>
            <person name="Miller M.E."/>
            <person name="Zhang Y."/>
            <person name="Omidvar V."/>
            <person name="Sperschneider J."/>
            <person name="Schwessinger B."/>
            <person name="Raley C."/>
            <person name="Palmer J.M."/>
            <person name="Garnica D."/>
            <person name="Upadhyaya N."/>
            <person name="Rathjen J."/>
            <person name="Taylor J.M."/>
            <person name="Park R.F."/>
            <person name="Dodds P.N."/>
            <person name="Hirsch C.D."/>
            <person name="Kianian S.F."/>
            <person name="Figueroa M."/>
        </authorList>
    </citation>
    <scope>NUCLEOTIDE SEQUENCE [LARGE SCALE GENOMIC DNA]</scope>
    <source>
        <strain evidence="2">12SD80</strain>
    </source>
</reference>
<dbReference type="Proteomes" id="UP000235392">
    <property type="component" value="Unassembled WGS sequence"/>
</dbReference>
<accession>A0A2N5SW27</accession>
<evidence type="ECO:0000313" key="3">
    <source>
        <dbReference type="Proteomes" id="UP000235392"/>
    </source>
</evidence>
<name>A0A2N5SW27_9BASI</name>
<proteinExistence type="predicted"/>
<feature type="region of interest" description="Disordered" evidence="1">
    <location>
        <begin position="15"/>
        <end position="51"/>
    </location>
</feature>
<sequence length="155" mass="16674">MDRLCCNATNKGTQGAFAPSSLNHQHSNVSHSHQPFSERVSKGHNHSSASAKANTSISAVAIDHIDLLQENCYLAVLAKGQTNCSTRTSRSPINQGTIKPKDRSKSKSQSHQVQSRCNKETDAQSTPLFSILALSSDLLPSSPFRSLTSTSPLSQ</sequence>
<feature type="region of interest" description="Disordered" evidence="1">
    <location>
        <begin position="82"/>
        <end position="123"/>
    </location>
</feature>
<evidence type="ECO:0000256" key="1">
    <source>
        <dbReference type="SAM" id="MobiDB-lite"/>
    </source>
</evidence>